<protein>
    <submittedName>
        <fullName evidence="2">LysR family transcriptional regulator</fullName>
    </submittedName>
</protein>
<dbReference type="InterPro" id="IPR051815">
    <property type="entry name" value="Molybdate_resp_trans_reg"/>
</dbReference>
<dbReference type="GO" id="GO:0003700">
    <property type="term" value="F:DNA-binding transcription factor activity"/>
    <property type="evidence" value="ECO:0007669"/>
    <property type="project" value="InterPro"/>
</dbReference>
<dbReference type="RefSeq" id="WP_118271289.1">
    <property type="nucleotide sequence ID" value="NZ_QSJI01000001.1"/>
</dbReference>
<dbReference type="AlphaFoldDB" id="A0A414G0D9"/>
<proteinExistence type="predicted"/>
<gene>
    <name evidence="2" type="ORF">DW787_01260</name>
</gene>
<dbReference type="InterPro" id="IPR036388">
    <property type="entry name" value="WH-like_DNA-bd_sf"/>
</dbReference>
<sequence>MSLSAHARLTITDDDRDLPGAFGGGCASLLEGVAEEGSLNRAAKRMGMAYSKAWRIVREAEGHLGCELLARDGARGSVLTPEGEHALHAYRTLQAELDAMIAKRLTELF</sequence>
<dbReference type="PANTHER" id="PTHR30432:SF1">
    <property type="entry name" value="DNA-BINDING TRANSCRIPTIONAL DUAL REGULATOR MODE"/>
    <property type="match status" value="1"/>
</dbReference>
<evidence type="ECO:0000259" key="1">
    <source>
        <dbReference type="Pfam" id="PF00126"/>
    </source>
</evidence>
<dbReference type="SUPFAM" id="SSF46785">
    <property type="entry name" value="Winged helix' DNA-binding domain"/>
    <property type="match status" value="1"/>
</dbReference>
<feature type="domain" description="HTH lysR-type" evidence="1">
    <location>
        <begin position="30"/>
        <end position="84"/>
    </location>
</feature>
<dbReference type="InterPro" id="IPR036390">
    <property type="entry name" value="WH_DNA-bd_sf"/>
</dbReference>
<dbReference type="EMBL" id="QSJI01000001">
    <property type="protein sequence ID" value="RHD57499.1"/>
    <property type="molecule type" value="Genomic_DNA"/>
</dbReference>
<dbReference type="Proteomes" id="UP000286050">
    <property type="component" value="Unassembled WGS sequence"/>
</dbReference>
<name>A0A414G0D9_9ACTN</name>
<evidence type="ECO:0000313" key="3">
    <source>
        <dbReference type="Proteomes" id="UP000286050"/>
    </source>
</evidence>
<accession>A0A414G0D9</accession>
<dbReference type="InterPro" id="IPR000847">
    <property type="entry name" value="LysR_HTH_N"/>
</dbReference>
<evidence type="ECO:0000313" key="2">
    <source>
        <dbReference type="EMBL" id="RHD57499.1"/>
    </source>
</evidence>
<dbReference type="Gene3D" id="1.10.10.10">
    <property type="entry name" value="Winged helix-like DNA-binding domain superfamily/Winged helix DNA-binding domain"/>
    <property type="match status" value="1"/>
</dbReference>
<reference evidence="2 3" key="1">
    <citation type="submission" date="2018-08" db="EMBL/GenBank/DDBJ databases">
        <title>A genome reference for cultivated species of the human gut microbiota.</title>
        <authorList>
            <person name="Zou Y."/>
            <person name="Xue W."/>
            <person name="Luo G."/>
        </authorList>
    </citation>
    <scope>NUCLEOTIDE SEQUENCE [LARGE SCALE GENOMIC DNA]</scope>
    <source>
        <strain evidence="2 3">AM30-5LB</strain>
    </source>
</reference>
<dbReference type="Pfam" id="PF00126">
    <property type="entry name" value="HTH_1"/>
    <property type="match status" value="1"/>
</dbReference>
<organism evidence="2 3">
    <name type="scientific">Collinsella intestinalis</name>
    <dbReference type="NCBI Taxonomy" id="147207"/>
    <lineage>
        <taxon>Bacteria</taxon>
        <taxon>Bacillati</taxon>
        <taxon>Actinomycetota</taxon>
        <taxon>Coriobacteriia</taxon>
        <taxon>Coriobacteriales</taxon>
        <taxon>Coriobacteriaceae</taxon>
        <taxon>Collinsella</taxon>
    </lineage>
</organism>
<dbReference type="PANTHER" id="PTHR30432">
    <property type="entry name" value="TRANSCRIPTIONAL REGULATOR MODE"/>
    <property type="match status" value="1"/>
</dbReference>
<comment type="caution">
    <text evidence="2">The sequence shown here is derived from an EMBL/GenBank/DDBJ whole genome shotgun (WGS) entry which is preliminary data.</text>
</comment>